<evidence type="ECO:0000256" key="6">
    <source>
        <dbReference type="ARBA" id="ARBA00022842"/>
    </source>
</evidence>
<keyword evidence="8" id="KW-0406">Ion transport</keyword>
<sequence length="319" mass="37408">MPALFNYILTPSSKDEVLLDRPLPLSHRHPKHWIHITAENEEKLMFLFQKHDIHQLTIEDILNPNSRIKLEIFPNYIFFVFRGFHFERNQLTQKNFNFILTPNQIISLTLDYRDSIGDLIDQWKVNNKILARGYEFVVHKILDVETDHTLAITQKLEERIEHFEDQIFGNSKSLDISNVYSLRASLLSIKKGMLQNKEVLEDLEKIKNSFFSDEADAFFRDVRDHSLRILELVESNIESISSALEAHIAISTRKTNEIMKILTIMTAIMLPMSLVAGIYGMNFRHMPTLEWEYGFITALGAMGFLGLIMLLYFRIKRWY</sequence>
<keyword evidence="6" id="KW-0460">Magnesium</keyword>
<keyword evidence="7 12" id="KW-1133">Transmembrane helix</keyword>
<reference evidence="13" key="1">
    <citation type="journal article" date="2019" name="PLoS Negl. Trop. Dis.">
        <title>Revisiting the worldwide diversity of Leptospira species in the environment.</title>
        <authorList>
            <person name="Vincent A.T."/>
            <person name="Schiettekatte O."/>
            <person name="Bourhy P."/>
            <person name="Veyrier F.J."/>
            <person name="Picardeau M."/>
        </authorList>
    </citation>
    <scope>NUCLEOTIDE SEQUENCE [LARGE SCALE GENOMIC DNA]</scope>
    <source>
        <strain evidence="13">201800277</strain>
    </source>
</reference>
<dbReference type="OrthoDB" id="9803416at2"/>
<evidence type="ECO:0000313" key="14">
    <source>
        <dbReference type="Proteomes" id="UP000297891"/>
    </source>
</evidence>
<evidence type="ECO:0000256" key="9">
    <source>
        <dbReference type="ARBA" id="ARBA00023136"/>
    </source>
</evidence>
<dbReference type="EMBL" id="RQFP01000008">
    <property type="protein sequence ID" value="TGK92932.1"/>
    <property type="molecule type" value="Genomic_DNA"/>
</dbReference>
<dbReference type="SUPFAM" id="SSF144083">
    <property type="entry name" value="Magnesium transport protein CorA, transmembrane region"/>
    <property type="match status" value="1"/>
</dbReference>
<dbReference type="PANTHER" id="PTHR46494:SF1">
    <property type="entry name" value="CORA FAMILY METAL ION TRANSPORTER (EUROFUNG)"/>
    <property type="match status" value="1"/>
</dbReference>
<keyword evidence="9 12" id="KW-0472">Membrane</keyword>
<evidence type="ECO:0000256" key="1">
    <source>
        <dbReference type="ARBA" id="ARBA00004651"/>
    </source>
</evidence>
<dbReference type="AlphaFoldDB" id="A0A2M9XY74"/>
<dbReference type="PANTHER" id="PTHR46494">
    <property type="entry name" value="CORA FAMILY METAL ION TRANSPORTER (EUROFUNG)"/>
    <property type="match status" value="1"/>
</dbReference>
<protein>
    <submittedName>
        <fullName evidence="13">Magnesium transporter</fullName>
    </submittedName>
</protein>
<name>A0A2M9XY74_9LEPT</name>
<evidence type="ECO:0000256" key="4">
    <source>
        <dbReference type="ARBA" id="ARBA00022475"/>
    </source>
</evidence>
<comment type="subcellular location">
    <subcellularLocation>
        <location evidence="1">Cell membrane</location>
        <topology evidence="1">Multi-pass membrane protein</topology>
    </subcellularLocation>
</comment>
<keyword evidence="14" id="KW-1185">Reference proteome</keyword>
<dbReference type="RefSeq" id="WP_100791948.1">
    <property type="nucleotide sequence ID" value="NZ_NPDQ01000008.1"/>
</dbReference>
<evidence type="ECO:0000313" key="13">
    <source>
        <dbReference type="EMBL" id="TGK92932.1"/>
    </source>
</evidence>
<comment type="similarity">
    <text evidence="2">Belongs to the CorA metal ion transporter (MIT) (TC 1.A.35) family.</text>
</comment>
<dbReference type="Pfam" id="PF01544">
    <property type="entry name" value="CorA"/>
    <property type="match status" value="1"/>
</dbReference>
<dbReference type="FunFam" id="1.20.58.340:FF:000004">
    <property type="entry name" value="Magnesium transport protein CorA"/>
    <property type="match status" value="1"/>
</dbReference>
<feature type="transmembrane region" description="Helical" evidence="12">
    <location>
        <begin position="293"/>
        <end position="313"/>
    </location>
</feature>
<dbReference type="CDD" id="cd12822">
    <property type="entry name" value="TmCorA-like"/>
    <property type="match status" value="1"/>
</dbReference>
<evidence type="ECO:0000256" key="10">
    <source>
        <dbReference type="ARBA" id="ARBA00034269"/>
    </source>
</evidence>
<dbReference type="InterPro" id="IPR045861">
    <property type="entry name" value="CorA_cytoplasmic_dom"/>
</dbReference>
<keyword evidence="3" id="KW-0813">Transport</keyword>
<comment type="catalytic activity">
    <reaction evidence="10">
        <text>Mg(2+)(in) = Mg(2+)(out)</text>
        <dbReference type="Rhea" id="RHEA:29827"/>
        <dbReference type="ChEBI" id="CHEBI:18420"/>
    </reaction>
</comment>
<evidence type="ECO:0000256" key="8">
    <source>
        <dbReference type="ARBA" id="ARBA00023065"/>
    </source>
</evidence>
<evidence type="ECO:0000256" key="5">
    <source>
        <dbReference type="ARBA" id="ARBA00022692"/>
    </source>
</evidence>
<dbReference type="GO" id="GO:0015095">
    <property type="term" value="F:magnesium ion transmembrane transporter activity"/>
    <property type="evidence" value="ECO:0007669"/>
    <property type="project" value="TreeGrafter"/>
</dbReference>
<evidence type="ECO:0000256" key="11">
    <source>
        <dbReference type="ARBA" id="ARBA00045497"/>
    </source>
</evidence>
<dbReference type="Proteomes" id="UP000297891">
    <property type="component" value="Unassembled WGS sequence"/>
</dbReference>
<dbReference type="GO" id="GO:0050897">
    <property type="term" value="F:cobalt ion binding"/>
    <property type="evidence" value="ECO:0007669"/>
    <property type="project" value="TreeGrafter"/>
</dbReference>
<evidence type="ECO:0000256" key="12">
    <source>
        <dbReference type="SAM" id="Phobius"/>
    </source>
</evidence>
<keyword evidence="4" id="KW-1003">Cell membrane</keyword>
<comment type="function">
    <text evidence="11">Mediates influx of magnesium ions. Alternates between open and closed states. Activated by low cytoplasmic Mg(2+) levels. Inactive when cytoplasmic Mg(2+) levels are high.</text>
</comment>
<evidence type="ECO:0000256" key="2">
    <source>
        <dbReference type="ARBA" id="ARBA00009765"/>
    </source>
</evidence>
<evidence type="ECO:0000256" key="7">
    <source>
        <dbReference type="ARBA" id="ARBA00022989"/>
    </source>
</evidence>
<keyword evidence="5 12" id="KW-0812">Transmembrane</keyword>
<proteinExistence type="inferred from homology"/>
<accession>A0A2M9XY74</accession>
<dbReference type="GO" id="GO:0000287">
    <property type="term" value="F:magnesium ion binding"/>
    <property type="evidence" value="ECO:0007669"/>
    <property type="project" value="TreeGrafter"/>
</dbReference>
<gene>
    <name evidence="13" type="ORF">EHQ30_11915</name>
</gene>
<dbReference type="SUPFAM" id="SSF143865">
    <property type="entry name" value="CorA soluble domain-like"/>
    <property type="match status" value="1"/>
</dbReference>
<organism evidence="13 14">
    <name type="scientific">Leptospira brenneri</name>
    <dbReference type="NCBI Taxonomy" id="2023182"/>
    <lineage>
        <taxon>Bacteria</taxon>
        <taxon>Pseudomonadati</taxon>
        <taxon>Spirochaetota</taxon>
        <taxon>Spirochaetia</taxon>
        <taxon>Leptospirales</taxon>
        <taxon>Leptospiraceae</taxon>
        <taxon>Leptospira</taxon>
    </lineage>
</organism>
<dbReference type="GO" id="GO:0005886">
    <property type="term" value="C:plasma membrane"/>
    <property type="evidence" value="ECO:0007669"/>
    <property type="project" value="UniProtKB-SubCell"/>
</dbReference>
<dbReference type="InterPro" id="IPR002523">
    <property type="entry name" value="MgTranspt_CorA/ZnTranspt_ZntB"/>
</dbReference>
<evidence type="ECO:0000256" key="3">
    <source>
        <dbReference type="ARBA" id="ARBA00022448"/>
    </source>
</evidence>
<dbReference type="InterPro" id="IPR045863">
    <property type="entry name" value="CorA_TM1_TM2"/>
</dbReference>
<comment type="caution">
    <text evidence="13">The sequence shown here is derived from an EMBL/GenBank/DDBJ whole genome shotgun (WGS) entry which is preliminary data.</text>
</comment>
<dbReference type="Gene3D" id="1.20.58.340">
    <property type="entry name" value="Magnesium transport protein CorA, transmembrane region"/>
    <property type="match status" value="2"/>
</dbReference>
<feature type="transmembrane region" description="Helical" evidence="12">
    <location>
        <begin position="261"/>
        <end position="281"/>
    </location>
</feature>
<dbReference type="GO" id="GO:0015087">
    <property type="term" value="F:cobalt ion transmembrane transporter activity"/>
    <property type="evidence" value="ECO:0007669"/>
    <property type="project" value="TreeGrafter"/>
</dbReference>
<dbReference type="Gene3D" id="3.30.460.20">
    <property type="entry name" value="CorA soluble domain-like"/>
    <property type="match status" value="1"/>
</dbReference>